<gene>
    <name evidence="2" type="ORF">JAO75_09070</name>
</gene>
<dbReference type="InterPro" id="IPR003814">
    <property type="entry name" value="FmdEsu_dom"/>
</dbReference>
<reference evidence="3" key="1">
    <citation type="submission" date="2020-12" db="EMBL/GenBank/DDBJ databases">
        <title>Hymenobacter sp.</title>
        <authorList>
            <person name="Kim M.K."/>
        </authorList>
    </citation>
    <scope>NUCLEOTIDE SEQUENCE [LARGE SCALE GENOMIC DNA]</scope>
    <source>
        <strain evidence="3">BT325</strain>
    </source>
</reference>
<comment type="caution">
    <text evidence="2">The sequence shown here is derived from an EMBL/GenBank/DDBJ whole genome shotgun (WGS) entry which is preliminary data.</text>
</comment>
<dbReference type="Pfam" id="PF02663">
    <property type="entry name" value="FmdE"/>
    <property type="match status" value="1"/>
</dbReference>
<organism evidence="2 3">
    <name type="scientific">Microvirga splendida</name>
    <dbReference type="NCBI Taxonomy" id="2795727"/>
    <lineage>
        <taxon>Bacteria</taxon>
        <taxon>Pseudomonadati</taxon>
        <taxon>Pseudomonadota</taxon>
        <taxon>Alphaproteobacteria</taxon>
        <taxon>Hyphomicrobiales</taxon>
        <taxon>Methylobacteriaceae</taxon>
        <taxon>Microvirga</taxon>
    </lineage>
</organism>
<accession>A0ABS0XZT7</accession>
<protein>
    <recommendedName>
        <fullName evidence="1">Formylmethanofuran dehydrogenase subunit E domain-containing protein</fullName>
    </recommendedName>
</protein>
<dbReference type="RefSeq" id="WP_199048491.1">
    <property type="nucleotide sequence ID" value="NZ_JAELXT010000007.1"/>
</dbReference>
<name>A0ABS0XZT7_9HYPH</name>
<evidence type="ECO:0000313" key="2">
    <source>
        <dbReference type="EMBL" id="MBJ6125563.1"/>
    </source>
</evidence>
<keyword evidence="3" id="KW-1185">Reference proteome</keyword>
<dbReference type="EMBL" id="JAELXT010000007">
    <property type="protein sequence ID" value="MBJ6125563.1"/>
    <property type="molecule type" value="Genomic_DNA"/>
</dbReference>
<evidence type="ECO:0000313" key="3">
    <source>
        <dbReference type="Proteomes" id="UP000620670"/>
    </source>
</evidence>
<sequence length="211" mass="22299">MNYPSFFDEAPRLTLYDPLSAFLGATADGLVEYSYLDAVKLAGHSCPTVAGAYLMTLQALRYLYQGGIPVRGDIDVTLGQDASEGVAGVMASVATLLTGAAGEGGFKGIAGRFERRDRLAFGAAIDGEIQFTRRDTGEGVIASLNSAAVPLHADARPLFQRVLGGEASPAEAQEFRRLWQDRVRQLLLDHADDPNVVLLTLVPGTASASAA</sequence>
<feature type="domain" description="Formylmethanofuran dehydrogenase subunit E" evidence="1">
    <location>
        <begin position="43"/>
        <end position="187"/>
    </location>
</feature>
<evidence type="ECO:0000259" key="1">
    <source>
        <dbReference type="Pfam" id="PF02663"/>
    </source>
</evidence>
<dbReference type="Proteomes" id="UP000620670">
    <property type="component" value="Unassembled WGS sequence"/>
</dbReference>
<proteinExistence type="predicted"/>